<reference evidence="1" key="1">
    <citation type="submission" date="2018-05" db="EMBL/GenBank/DDBJ databases">
        <authorList>
            <person name="Lanie J.A."/>
            <person name="Ng W.-L."/>
            <person name="Kazmierczak K.M."/>
            <person name="Andrzejewski T.M."/>
            <person name="Davidsen T.M."/>
            <person name="Wayne K.J."/>
            <person name="Tettelin H."/>
            <person name="Glass J.I."/>
            <person name="Rusch D."/>
            <person name="Podicherti R."/>
            <person name="Tsui H.-C.T."/>
            <person name="Winkler M.E."/>
        </authorList>
    </citation>
    <scope>NUCLEOTIDE SEQUENCE</scope>
</reference>
<organism evidence="1">
    <name type="scientific">marine metagenome</name>
    <dbReference type="NCBI Taxonomy" id="408172"/>
    <lineage>
        <taxon>unclassified sequences</taxon>
        <taxon>metagenomes</taxon>
        <taxon>ecological metagenomes</taxon>
    </lineage>
</organism>
<dbReference type="EMBL" id="UINC01200666">
    <property type="protein sequence ID" value="SVE19655.1"/>
    <property type="molecule type" value="Genomic_DNA"/>
</dbReference>
<dbReference type="Gene3D" id="2.40.160.130">
    <property type="entry name" value="Capsule assembly protein Wzi"/>
    <property type="match status" value="1"/>
</dbReference>
<protein>
    <recommendedName>
        <fullName evidence="2">Capsule assembly Wzi family protein</fullName>
    </recommendedName>
</protein>
<dbReference type="AlphaFoldDB" id="A0A383BJW0"/>
<dbReference type="InterPro" id="IPR038636">
    <property type="entry name" value="Wzi_sf"/>
</dbReference>
<evidence type="ECO:0000313" key="1">
    <source>
        <dbReference type="EMBL" id="SVE19655.1"/>
    </source>
</evidence>
<gene>
    <name evidence="1" type="ORF">METZ01_LOCUS472509</name>
</gene>
<sequence>DAARLVFEPLFGQSKRNLDYVIPGTPGFDAWDEILTGFVKLTYPDENLELYVDIASDDNRGNLTDFKAHWDHTLGYMIGLKKFTRFKRWDTFIGVEYLTTRISNTFNPKFYRGNEGPNYYAKSIYDYFTYNGRFMGAHSGSSSDDLIFLLGAGNSKSMTFLSYNKERHGIKDITYPELKTEITLTFYKTILKKHIVFLTLEYEKIRNFAFIQDNISESKLIWFGYSFSLR</sequence>
<evidence type="ECO:0008006" key="2">
    <source>
        <dbReference type="Google" id="ProtNLM"/>
    </source>
</evidence>
<proteinExistence type="predicted"/>
<accession>A0A383BJW0</accession>
<name>A0A383BJW0_9ZZZZ</name>
<feature type="non-terminal residue" evidence="1">
    <location>
        <position position="1"/>
    </location>
</feature>